<evidence type="ECO:0000259" key="1">
    <source>
        <dbReference type="Pfam" id="PF00561"/>
    </source>
</evidence>
<evidence type="ECO:0000313" key="3">
    <source>
        <dbReference type="Proteomes" id="UP001566331"/>
    </source>
</evidence>
<dbReference type="InterPro" id="IPR050266">
    <property type="entry name" value="AB_hydrolase_sf"/>
</dbReference>
<dbReference type="Proteomes" id="UP001566331">
    <property type="component" value="Unassembled WGS sequence"/>
</dbReference>
<sequence>MDAREFFGTRKTMATRSGAISYVERGSGPAALFVHGVLLNGYLWRHQLAGLADTRRCIAVDLLAHGYTEAAEGQDVSVTANAHMLAQFLDALGIGQVDLVGNDSGGGICQIFAALYPQRLRSLTLSNCDAHDNWPPEAFQPFVAMVAAGGLADTLKAMQADKAVYRSALAPAYERPEQLPDATIDAYLHPFLESDRRLRELERFVDAFDCRHTLAVEDGLRRLQAPTLIAWGTDDVYFPLEWSRWLQQTIPGATRRIEFDGARIFFPEERWADFNRELRAHWDASGGTATGDASAREAIT</sequence>
<dbReference type="GO" id="GO:0016787">
    <property type="term" value="F:hydrolase activity"/>
    <property type="evidence" value="ECO:0007669"/>
    <property type="project" value="UniProtKB-KW"/>
</dbReference>
<protein>
    <submittedName>
        <fullName evidence="2">Alpha/beta fold hydrolase</fullName>
    </submittedName>
</protein>
<accession>A0ABV4HSG0</accession>
<dbReference type="Gene3D" id="3.40.50.1820">
    <property type="entry name" value="alpha/beta hydrolase"/>
    <property type="match status" value="1"/>
</dbReference>
<organism evidence="2 3">
    <name type="scientific">Luteimonas salinilitoris</name>
    <dbReference type="NCBI Taxonomy" id="3237697"/>
    <lineage>
        <taxon>Bacteria</taxon>
        <taxon>Pseudomonadati</taxon>
        <taxon>Pseudomonadota</taxon>
        <taxon>Gammaproteobacteria</taxon>
        <taxon>Lysobacterales</taxon>
        <taxon>Lysobacteraceae</taxon>
        <taxon>Luteimonas</taxon>
    </lineage>
</organism>
<comment type="caution">
    <text evidence="2">The sequence shown here is derived from an EMBL/GenBank/DDBJ whole genome shotgun (WGS) entry which is preliminary data.</text>
</comment>
<keyword evidence="2" id="KW-0378">Hydrolase</keyword>
<reference evidence="2 3" key="1">
    <citation type="submission" date="2024-07" db="EMBL/GenBank/DDBJ databases">
        <title>Luteimonas salilacus sp. nov., isolated from the shore soil of Salt Lake in Tibet of China.</title>
        <authorList>
            <person name="Zhang X."/>
            <person name="Li A."/>
        </authorList>
    </citation>
    <scope>NUCLEOTIDE SEQUENCE [LARGE SCALE GENOMIC DNA]</scope>
    <source>
        <strain evidence="2 3">B3-2-R+30</strain>
    </source>
</reference>
<dbReference type="Pfam" id="PF00561">
    <property type="entry name" value="Abhydrolase_1"/>
    <property type="match status" value="1"/>
</dbReference>
<name>A0ABV4HSG0_9GAMM</name>
<dbReference type="SUPFAM" id="SSF53474">
    <property type="entry name" value="alpha/beta-Hydrolases"/>
    <property type="match status" value="1"/>
</dbReference>
<gene>
    <name evidence="2" type="ORF">AB6713_06775</name>
</gene>
<dbReference type="InterPro" id="IPR000073">
    <property type="entry name" value="AB_hydrolase_1"/>
</dbReference>
<keyword evidence="3" id="KW-1185">Reference proteome</keyword>
<dbReference type="InterPro" id="IPR029058">
    <property type="entry name" value="AB_hydrolase_fold"/>
</dbReference>
<dbReference type="RefSeq" id="WP_370563481.1">
    <property type="nucleotide sequence ID" value="NZ_JBFWIB010000004.1"/>
</dbReference>
<dbReference type="PRINTS" id="PR00111">
    <property type="entry name" value="ABHYDROLASE"/>
</dbReference>
<dbReference type="PANTHER" id="PTHR43798">
    <property type="entry name" value="MONOACYLGLYCEROL LIPASE"/>
    <property type="match status" value="1"/>
</dbReference>
<dbReference type="EMBL" id="JBFWIC010000007">
    <property type="protein sequence ID" value="MEZ0474320.1"/>
    <property type="molecule type" value="Genomic_DNA"/>
</dbReference>
<proteinExistence type="predicted"/>
<feature type="domain" description="AB hydrolase-1" evidence="1">
    <location>
        <begin position="32"/>
        <end position="268"/>
    </location>
</feature>
<evidence type="ECO:0000313" key="2">
    <source>
        <dbReference type="EMBL" id="MEZ0474320.1"/>
    </source>
</evidence>